<dbReference type="PANTHER" id="PTHR42928:SF5">
    <property type="entry name" value="BLR1237 PROTEIN"/>
    <property type="match status" value="1"/>
</dbReference>
<protein>
    <recommendedName>
        <fullName evidence="5">Tripartite tricarboxylate transporter substrate binding protein</fullName>
    </recommendedName>
</protein>
<dbReference type="CDD" id="cd07012">
    <property type="entry name" value="PBP2_Bug_TTT"/>
    <property type="match status" value="1"/>
</dbReference>
<organism evidence="3 4">
    <name type="scientific">Cupriavidus laharis</name>
    <dbReference type="NCBI Taxonomy" id="151654"/>
    <lineage>
        <taxon>Bacteria</taxon>
        <taxon>Pseudomonadati</taxon>
        <taxon>Pseudomonadota</taxon>
        <taxon>Betaproteobacteria</taxon>
        <taxon>Burkholderiales</taxon>
        <taxon>Burkholderiaceae</taxon>
        <taxon>Cupriavidus</taxon>
    </lineage>
</organism>
<comment type="caution">
    <text evidence="3">The sequence shown here is derived from an EMBL/GenBank/DDBJ whole genome shotgun (WGS) entry which is preliminary data.</text>
</comment>
<dbReference type="EMBL" id="CAJZAI010000011">
    <property type="protein sequence ID" value="CAG9179801.1"/>
    <property type="molecule type" value="Genomic_DNA"/>
</dbReference>
<sequence length="317" mass="33643">MKRIIPALLLCGAAIATNAHAEYPVKPITLIVPFPAGATTDTVARVIGQAASSQLGQPIVIDNKPGAEGQVAAQEVARTAPDGYRLLLATSGNLSLVPVLRKKPPYDVLTDFTPIADVGRFGFFLYVNPAVPASNRDEFLAYAKANPGKLSYGTGNNTGVVAFSHFKTLSGIDMTQVPYKGEPPAMLDLIAGRTQAMIGTTIGAPYLREGKLRALVSINAQRNSLLPDVPTLREAGMKDLEIMPWAGLVGPAGMPKEVVARLNQAFVAAMNNADVRKQMDRLGFPLTPSSPEAFGRLIKNQLAVHGRLVKAAGLQPE</sequence>
<evidence type="ECO:0000256" key="1">
    <source>
        <dbReference type="ARBA" id="ARBA00006987"/>
    </source>
</evidence>
<evidence type="ECO:0000313" key="3">
    <source>
        <dbReference type="EMBL" id="CAG9179801.1"/>
    </source>
</evidence>
<evidence type="ECO:0000256" key="2">
    <source>
        <dbReference type="SAM" id="SignalP"/>
    </source>
</evidence>
<reference evidence="3 4" key="1">
    <citation type="submission" date="2021-08" db="EMBL/GenBank/DDBJ databases">
        <authorList>
            <person name="Peeters C."/>
        </authorList>
    </citation>
    <scope>NUCLEOTIDE SEQUENCE [LARGE SCALE GENOMIC DNA]</scope>
    <source>
        <strain evidence="3 4">LMG 23992</strain>
    </source>
</reference>
<evidence type="ECO:0008006" key="5">
    <source>
        <dbReference type="Google" id="ProtNLM"/>
    </source>
</evidence>
<dbReference type="RefSeq" id="WP_224081585.1">
    <property type="nucleotide sequence ID" value="NZ_CAJZAI010000011.1"/>
</dbReference>
<comment type="similarity">
    <text evidence="1">Belongs to the UPF0065 (bug) family.</text>
</comment>
<dbReference type="InterPro" id="IPR005064">
    <property type="entry name" value="BUG"/>
</dbReference>
<keyword evidence="4" id="KW-1185">Reference proteome</keyword>
<evidence type="ECO:0000313" key="4">
    <source>
        <dbReference type="Proteomes" id="UP000727654"/>
    </source>
</evidence>
<dbReference type="Gene3D" id="3.40.190.150">
    <property type="entry name" value="Bordetella uptake gene, domain 1"/>
    <property type="match status" value="1"/>
</dbReference>
<proteinExistence type="inferred from homology"/>
<accession>A0ABN7Z5Y2</accession>
<gene>
    <name evidence="3" type="ORF">LMG23992_04082</name>
</gene>
<dbReference type="SUPFAM" id="SSF53850">
    <property type="entry name" value="Periplasmic binding protein-like II"/>
    <property type="match status" value="1"/>
</dbReference>
<dbReference type="Gene3D" id="3.40.190.10">
    <property type="entry name" value="Periplasmic binding protein-like II"/>
    <property type="match status" value="1"/>
</dbReference>
<dbReference type="Pfam" id="PF03401">
    <property type="entry name" value="TctC"/>
    <property type="match status" value="1"/>
</dbReference>
<feature type="chain" id="PRO_5047356042" description="Tripartite tricarboxylate transporter substrate binding protein" evidence="2">
    <location>
        <begin position="22"/>
        <end position="317"/>
    </location>
</feature>
<dbReference type="Proteomes" id="UP000727654">
    <property type="component" value="Unassembled WGS sequence"/>
</dbReference>
<dbReference type="PANTHER" id="PTHR42928">
    <property type="entry name" value="TRICARBOXYLATE-BINDING PROTEIN"/>
    <property type="match status" value="1"/>
</dbReference>
<dbReference type="InterPro" id="IPR042100">
    <property type="entry name" value="Bug_dom1"/>
</dbReference>
<dbReference type="PIRSF" id="PIRSF017082">
    <property type="entry name" value="YflP"/>
    <property type="match status" value="1"/>
</dbReference>
<feature type="signal peptide" evidence="2">
    <location>
        <begin position="1"/>
        <end position="21"/>
    </location>
</feature>
<keyword evidence="2" id="KW-0732">Signal</keyword>
<name>A0ABN7Z5Y2_9BURK</name>